<dbReference type="InterPro" id="IPR036236">
    <property type="entry name" value="Znf_C2H2_sf"/>
</dbReference>
<dbReference type="AlphaFoldDB" id="A0A4Z2BL51"/>
<dbReference type="Proteomes" id="UP000516260">
    <property type="component" value="Chromosome 20"/>
</dbReference>
<evidence type="ECO:0000256" key="3">
    <source>
        <dbReference type="ARBA" id="ARBA00022737"/>
    </source>
</evidence>
<dbReference type="SMART" id="SM00355">
    <property type="entry name" value="ZnF_C2H2"/>
    <property type="match status" value="3"/>
</dbReference>
<dbReference type="Pfam" id="PF00096">
    <property type="entry name" value="zf-C2H2"/>
    <property type="match status" value="3"/>
</dbReference>
<evidence type="ECO:0000256" key="9">
    <source>
        <dbReference type="PROSITE-ProRule" id="PRU00042"/>
    </source>
</evidence>
<dbReference type="FunFam" id="3.30.160.60:FF:000303">
    <property type="entry name" value="Zinc finger protein 41"/>
    <property type="match status" value="1"/>
</dbReference>
<feature type="region of interest" description="Disordered" evidence="10">
    <location>
        <begin position="247"/>
        <end position="267"/>
    </location>
</feature>
<dbReference type="GO" id="GO:1990837">
    <property type="term" value="F:sequence-specific double-stranded DNA binding"/>
    <property type="evidence" value="ECO:0007669"/>
    <property type="project" value="UniProtKB-ARBA"/>
</dbReference>
<dbReference type="GO" id="GO:0000981">
    <property type="term" value="F:DNA-binding transcription factor activity, RNA polymerase II-specific"/>
    <property type="evidence" value="ECO:0007669"/>
    <property type="project" value="TreeGrafter"/>
</dbReference>
<dbReference type="InterPro" id="IPR013087">
    <property type="entry name" value="Znf_C2H2_type"/>
</dbReference>
<dbReference type="EMBL" id="SWLE01000013">
    <property type="protein sequence ID" value="TNM92672.1"/>
    <property type="molecule type" value="Genomic_DNA"/>
</dbReference>
<feature type="domain" description="C2H2-type" evidence="11">
    <location>
        <begin position="213"/>
        <end position="240"/>
    </location>
</feature>
<keyword evidence="3" id="KW-0677">Repeat</keyword>
<comment type="subcellular location">
    <subcellularLocation>
        <location evidence="1">Nucleus</location>
    </subcellularLocation>
</comment>
<keyword evidence="8" id="KW-0539">Nucleus</keyword>
<evidence type="ECO:0000256" key="7">
    <source>
        <dbReference type="ARBA" id="ARBA00023163"/>
    </source>
</evidence>
<keyword evidence="13" id="KW-1185">Reference proteome</keyword>
<keyword evidence="7" id="KW-0804">Transcription</keyword>
<feature type="domain" description="C2H2-type" evidence="11">
    <location>
        <begin position="157"/>
        <end position="184"/>
    </location>
</feature>
<evidence type="ECO:0000256" key="6">
    <source>
        <dbReference type="ARBA" id="ARBA00023015"/>
    </source>
</evidence>
<feature type="domain" description="C2H2-type" evidence="11">
    <location>
        <begin position="185"/>
        <end position="212"/>
    </location>
</feature>
<protein>
    <recommendedName>
        <fullName evidence="11">C2H2-type domain-containing protein</fullName>
    </recommendedName>
</protein>
<keyword evidence="5" id="KW-0862">Zinc</keyword>
<feature type="region of interest" description="Disordered" evidence="10">
    <location>
        <begin position="106"/>
        <end position="137"/>
    </location>
</feature>
<organism evidence="12 13">
    <name type="scientific">Takifugu bimaculatus</name>
    <dbReference type="NCBI Taxonomy" id="433685"/>
    <lineage>
        <taxon>Eukaryota</taxon>
        <taxon>Metazoa</taxon>
        <taxon>Chordata</taxon>
        <taxon>Craniata</taxon>
        <taxon>Vertebrata</taxon>
        <taxon>Euteleostomi</taxon>
        <taxon>Actinopterygii</taxon>
        <taxon>Neopterygii</taxon>
        <taxon>Teleostei</taxon>
        <taxon>Neoteleostei</taxon>
        <taxon>Acanthomorphata</taxon>
        <taxon>Eupercaria</taxon>
        <taxon>Tetraodontiformes</taxon>
        <taxon>Tetradontoidea</taxon>
        <taxon>Tetraodontidae</taxon>
        <taxon>Takifugu</taxon>
    </lineage>
</organism>
<dbReference type="PANTHER" id="PTHR24394">
    <property type="entry name" value="ZINC FINGER PROTEIN"/>
    <property type="match status" value="1"/>
</dbReference>
<reference evidence="12 13" key="1">
    <citation type="submission" date="2019-04" db="EMBL/GenBank/DDBJ databases">
        <title>The sequence and de novo assembly of Takifugu bimaculatus genome using PacBio and Hi-C technologies.</title>
        <authorList>
            <person name="Xu P."/>
            <person name="Liu B."/>
            <person name="Zhou Z."/>
        </authorList>
    </citation>
    <scope>NUCLEOTIDE SEQUENCE [LARGE SCALE GENOMIC DNA]</scope>
    <source>
        <strain evidence="12">TB-2018</strain>
        <tissue evidence="12">Muscle</tissue>
    </source>
</reference>
<evidence type="ECO:0000313" key="12">
    <source>
        <dbReference type="EMBL" id="TNM92672.1"/>
    </source>
</evidence>
<evidence type="ECO:0000256" key="2">
    <source>
        <dbReference type="ARBA" id="ARBA00022723"/>
    </source>
</evidence>
<evidence type="ECO:0000256" key="5">
    <source>
        <dbReference type="ARBA" id="ARBA00022833"/>
    </source>
</evidence>
<gene>
    <name evidence="12" type="ORF">fugu_018074</name>
</gene>
<keyword evidence="6" id="KW-0805">Transcription regulation</keyword>
<evidence type="ECO:0000259" key="11">
    <source>
        <dbReference type="PROSITE" id="PS50157"/>
    </source>
</evidence>
<dbReference type="FunFam" id="3.30.160.60:FF:000557">
    <property type="entry name" value="zinc finger and SCAN domain-containing protein 29"/>
    <property type="match status" value="1"/>
</dbReference>
<dbReference type="GO" id="GO:0005634">
    <property type="term" value="C:nucleus"/>
    <property type="evidence" value="ECO:0007669"/>
    <property type="project" value="UniProtKB-SubCell"/>
</dbReference>
<proteinExistence type="predicted"/>
<dbReference type="PANTHER" id="PTHR24394:SF48">
    <property type="entry name" value="ZINC FINGER PROTEIN 771"/>
    <property type="match status" value="1"/>
</dbReference>
<dbReference type="PROSITE" id="PS50157">
    <property type="entry name" value="ZINC_FINGER_C2H2_2"/>
    <property type="match status" value="3"/>
</dbReference>
<dbReference type="GO" id="GO:0008270">
    <property type="term" value="F:zinc ion binding"/>
    <property type="evidence" value="ECO:0007669"/>
    <property type="project" value="UniProtKB-KW"/>
</dbReference>
<name>A0A4Z2BL51_9TELE</name>
<evidence type="ECO:0000256" key="1">
    <source>
        <dbReference type="ARBA" id="ARBA00004123"/>
    </source>
</evidence>
<comment type="caution">
    <text evidence="12">The sequence shown here is derived from an EMBL/GenBank/DDBJ whole genome shotgun (WGS) entry which is preliminary data.</text>
</comment>
<dbReference type="PROSITE" id="PS00028">
    <property type="entry name" value="ZINC_FINGER_C2H2_1"/>
    <property type="match status" value="3"/>
</dbReference>
<feature type="compositionally biased region" description="Acidic residues" evidence="10">
    <location>
        <begin position="127"/>
        <end position="137"/>
    </location>
</feature>
<evidence type="ECO:0000256" key="4">
    <source>
        <dbReference type="ARBA" id="ARBA00022771"/>
    </source>
</evidence>
<keyword evidence="2" id="KW-0479">Metal-binding</keyword>
<dbReference type="SUPFAM" id="SSF57667">
    <property type="entry name" value="beta-beta-alpha zinc fingers"/>
    <property type="match status" value="2"/>
</dbReference>
<dbReference type="Gene3D" id="3.30.160.60">
    <property type="entry name" value="Classic Zinc Finger"/>
    <property type="match status" value="3"/>
</dbReference>
<accession>A0A4Z2BL51</accession>
<evidence type="ECO:0000256" key="10">
    <source>
        <dbReference type="SAM" id="MobiDB-lite"/>
    </source>
</evidence>
<evidence type="ECO:0000313" key="13">
    <source>
        <dbReference type="Proteomes" id="UP000516260"/>
    </source>
</evidence>
<keyword evidence="4 9" id="KW-0863">Zinc-finger</keyword>
<evidence type="ECO:0000256" key="8">
    <source>
        <dbReference type="ARBA" id="ARBA00023242"/>
    </source>
</evidence>
<sequence length="267" mass="29858">MSKKRSKTVASRDLRAAIDDHLTAAAQEIFRLLQERADADADQLKALVTERVAAAVESIFTVFQEIRGARAAEEPELCLSVGIRRFSDNQHQKENLSVDEQVKEALPGTSAGPESDLDPAPLHDPAAEEGEEKDEEATTFSCHALKLHLQTHRESSRTCNVCGKKFPSIRAQETHLRLHTGEKPFRCHICSKVFNQKGNMLTHMRIHATEKPFKCSTCQKEFSYTGSLERHMKIHAGEGSRVQLQNLQERIQQERGAEAAQPEPRAG</sequence>